<evidence type="ECO:0000313" key="2">
    <source>
        <dbReference type="Proteomes" id="UP000198226"/>
    </source>
</evidence>
<accession>A0A1C5GTA5</accession>
<name>A0A1C5GTA5_9ACTN</name>
<proteinExistence type="predicted"/>
<dbReference type="RefSeq" id="WP_157517576.1">
    <property type="nucleotide sequence ID" value="NZ_LRMV01000100.1"/>
</dbReference>
<dbReference type="OrthoDB" id="3213425at2"/>
<sequence length="457" mass="48771">MARSVTNKALDALLSAAGYGGAHAAFARQVNHAGRAQGSWRYDAASVYWWLRGRRPAKHVQTAMAETIARKLGRPVEMAELGFVGSDLGDATYPPTASDAIEAAGGLWTLLAQRISSPTGKVFHSGAALQAALAWRYDLPDTKVTREGVPSLTAADIQPLHLLAEHFADLDRRHGGGSPYTRALMADLLARQVLPMLHGAYADAVGRDLMRASATLCGQLAFMSYDAGEHGVAQHHVTIALRLAKAAGDRLYGAHLLANLATQAVYLGHTRDTTRLSEAALDGAGRAPAAVRARLYATAASAYGRSGDRRACRTALAKAEKAVDRMCGEDRPHWVSYFSPAHLAGTTLKCLSDLRLHRQALRHASDAITLASANARTRVLHSALIALAHAQAGDIDAACTWGREAARHAPQVRSARVTQRVQELTAALNPHRATADVHDLLLMLAPTPPSHPHAGPR</sequence>
<dbReference type="EMBL" id="LT607752">
    <property type="protein sequence ID" value="SCG37019.1"/>
    <property type="molecule type" value="Genomic_DNA"/>
</dbReference>
<gene>
    <name evidence="1" type="ORF">GA0070623_0267</name>
</gene>
<dbReference type="AlphaFoldDB" id="A0A1C5GTA5"/>
<organism evidence="1 2">
    <name type="scientific">Micromonospora rifamycinica</name>
    <dbReference type="NCBI Taxonomy" id="291594"/>
    <lineage>
        <taxon>Bacteria</taxon>
        <taxon>Bacillati</taxon>
        <taxon>Actinomycetota</taxon>
        <taxon>Actinomycetes</taxon>
        <taxon>Micromonosporales</taxon>
        <taxon>Micromonosporaceae</taxon>
        <taxon>Micromonospora</taxon>
    </lineage>
</organism>
<reference evidence="2" key="1">
    <citation type="submission" date="2016-06" db="EMBL/GenBank/DDBJ databases">
        <authorList>
            <person name="Varghese N."/>
            <person name="Submissions Spin"/>
        </authorList>
    </citation>
    <scope>NUCLEOTIDE SEQUENCE [LARGE SCALE GENOMIC DNA]</scope>
    <source>
        <strain evidence="2">DSM 44983</strain>
    </source>
</reference>
<keyword evidence="2" id="KW-1185">Reference proteome</keyword>
<evidence type="ECO:0008006" key="3">
    <source>
        <dbReference type="Google" id="ProtNLM"/>
    </source>
</evidence>
<dbReference type="Proteomes" id="UP000198226">
    <property type="component" value="Chromosome I"/>
</dbReference>
<evidence type="ECO:0000313" key="1">
    <source>
        <dbReference type="EMBL" id="SCG37019.1"/>
    </source>
</evidence>
<protein>
    <recommendedName>
        <fullName evidence="3">Transcriptional regulator</fullName>
    </recommendedName>
</protein>